<dbReference type="SMART" id="SM00091">
    <property type="entry name" value="PAS"/>
    <property type="match status" value="4"/>
</dbReference>
<evidence type="ECO:0000313" key="7">
    <source>
        <dbReference type="EMBL" id="MCU7551739.1"/>
    </source>
</evidence>
<dbReference type="InterPro" id="IPR036097">
    <property type="entry name" value="HisK_dim/P_sf"/>
</dbReference>
<dbReference type="SUPFAM" id="SSF47384">
    <property type="entry name" value="Homodimeric domain of signal transducing histidine kinase"/>
    <property type="match status" value="1"/>
</dbReference>
<dbReference type="PROSITE" id="PS50109">
    <property type="entry name" value="HIS_KIN"/>
    <property type="match status" value="1"/>
</dbReference>
<evidence type="ECO:0000313" key="8">
    <source>
        <dbReference type="Proteomes" id="UP001155483"/>
    </source>
</evidence>
<keyword evidence="5" id="KW-0418">Kinase</keyword>
<keyword evidence="7" id="KW-0067">ATP-binding</keyword>
<keyword evidence="3" id="KW-0597">Phosphoprotein</keyword>
<dbReference type="InterPro" id="IPR036890">
    <property type="entry name" value="HATPase_C_sf"/>
</dbReference>
<dbReference type="Gene3D" id="1.10.287.130">
    <property type="match status" value="1"/>
</dbReference>
<name>A0A9X3BGZ8_9BACT</name>
<dbReference type="SUPFAM" id="SSF55874">
    <property type="entry name" value="ATPase domain of HSP90 chaperone/DNA topoisomerase II/histidine kinase"/>
    <property type="match status" value="1"/>
</dbReference>
<keyword evidence="4" id="KW-0808">Transferase</keyword>
<comment type="catalytic activity">
    <reaction evidence="1">
        <text>ATP + protein L-histidine = ADP + protein N-phospho-L-histidine.</text>
        <dbReference type="EC" id="2.7.13.3"/>
    </reaction>
</comment>
<keyword evidence="8" id="KW-1185">Reference proteome</keyword>
<dbReference type="FunFam" id="3.30.565.10:FF:000006">
    <property type="entry name" value="Sensor histidine kinase WalK"/>
    <property type="match status" value="1"/>
</dbReference>
<evidence type="ECO:0000256" key="1">
    <source>
        <dbReference type="ARBA" id="ARBA00000085"/>
    </source>
</evidence>
<dbReference type="Pfam" id="PF13188">
    <property type="entry name" value="PAS_8"/>
    <property type="match status" value="1"/>
</dbReference>
<reference evidence="7" key="2">
    <citation type="submission" date="2023-04" db="EMBL/GenBank/DDBJ databases">
        <title>Paracnuella aquatica gen. nov., sp. nov., a member of the family Chitinophagaceae isolated from a hot spring.</title>
        <authorList>
            <person name="Wang C."/>
        </authorList>
    </citation>
    <scope>NUCLEOTIDE SEQUENCE</scope>
    <source>
        <strain evidence="7">LB-8</strain>
    </source>
</reference>
<dbReference type="InterPro" id="IPR052162">
    <property type="entry name" value="Sensor_kinase/Photoreceptor"/>
</dbReference>
<dbReference type="RefSeq" id="WP_279299177.1">
    <property type="nucleotide sequence ID" value="NZ_JAOTIF010000023.1"/>
</dbReference>
<feature type="domain" description="Histidine kinase" evidence="6">
    <location>
        <begin position="532"/>
        <end position="760"/>
    </location>
</feature>
<dbReference type="Gene3D" id="3.30.565.10">
    <property type="entry name" value="Histidine kinase-like ATPase, C-terminal domain"/>
    <property type="match status" value="1"/>
</dbReference>
<dbReference type="PANTHER" id="PTHR43304">
    <property type="entry name" value="PHYTOCHROME-LIKE PROTEIN CPH1"/>
    <property type="match status" value="1"/>
</dbReference>
<dbReference type="GO" id="GO:0005524">
    <property type="term" value="F:ATP binding"/>
    <property type="evidence" value="ECO:0007669"/>
    <property type="project" value="UniProtKB-KW"/>
</dbReference>
<dbReference type="Gene3D" id="3.30.450.20">
    <property type="entry name" value="PAS domain"/>
    <property type="match status" value="3"/>
</dbReference>
<dbReference type="GO" id="GO:0000155">
    <property type="term" value="F:phosphorelay sensor kinase activity"/>
    <property type="evidence" value="ECO:0007669"/>
    <property type="project" value="InterPro"/>
</dbReference>
<gene>
    <name evidence="7" type="ORF">OCK74_21640</name>
</gene>
<dbReference type="Pfam" id="PF02518">
    <property type="entry name" value="HATPase_c"/>
    <property type="match status" value="1"/>
</dbReference>
<evidence type="ECO:0000256" key="3">
    <source>
        <dbReference type="ARBA" id="ARBA00022553"/>
    </source>
</evidence>
<dbReference type="EMBL" id="JAOTIF010000023">
    <property type="protein sequence ID" value="MCU7551739.1"/>
    <property type="molecule type" value="Genomic_DNA"/>
</dbReference>
<dbReference type="CDD" id="cd00082">
    <property type="entry name" value="HisKA"/>
    <property type="match status" value="1"/>
</dbReference>
<evidence type="ECO:0000259" key="6">
    <source>
        <dbReference type="PROSITE" id="PS50109"/>
    </source>
</evidence>
<dbReference type="Proteomes" id="UP001155483">
    <property type="component" value="Unassembled WGS sequence"/>
</dbReference>
<dbReference type="InterPro" id="IPR003661">
    <property type="entry name" value="HisK_dim/P_dom"/>
</dbReference>
<dbReference type="Pfam" id="PF13426">
    <property type="entry name" value="PAS_9"/>
    <property type="match status" value="1"/>
</dbReference>
<evidence type="ECO:0000256" key="4">
    <source>
        <dbReference type="ARBA" id="ARBA00022679"/>
    </source>
</evidence>
<dbReference type="InterPro" id="IPR035965">
    <property type="entry name" value="PAS-like_dom_sf"/>
</dbReference>
<dbReference type="AlphaFoldDB" id="A0A9X3BGZ8"/>
<sequence>MQTFPYEHSFHEEVLESLPDSVIWTKPVTDDNDHIIDFEIHYANQKANELINHHNGSLKGLYIKRDCIPHRMAAEENFRNFLKVYQTEQPDEYTFYATSTITKVETLRRKFRDGVLSTSRDRKAQREAERNEQEKSLLLNGIINNAPLGILVYEAVRDGAGNISDFRIKLYNQAVHQLTGISEEERSRYTFKELLEVVGAPEYLQRYINTVETGASAAFDFFSLRMQRWLRMSVVKIGDGFLIMQSDITEIKNTQEALQQQSEYLNGVLNASLNGIYVLEAVKDDEGNVADFIFTTCNQKYVELTGEPVEQVIGKSFLNLFPHTKSGAFQLLSQVIERDKVYRQEMYYAQTFNRWYDFIAVKLGTNSIVVTFQEITRQREAAIEIEQQKILVDNILKNSPSGITVYEAIRNNDGKIEDLQCIIANDAAEQITQIPNKLRLAKPVSQALSGFYCSPLFQLAISTLETGTPVKTQHFHTPIQRWLEFSAANMDKDRLIIVITDITETKETQFQLQTLVDELKRSNADLEDFAHVASHDLQEPLRKIRTFSDRLKIELGPQLSDENRQMFERMQSAAARMKTLIHDLLAYSQVSKNPGVLEQVDLNDIIHNVLQDIEASIHETDAKIVVDHLPTIHGIDRQLRQMFQNLIGNAIKYRQPGTRPEVIIKCRLIGETDPLRKTLPATTKENYYCIEISDNGIGFEQEHAQKIFKVFQRLHGRSEYEGTGVGLAIVQKVVANHKGFISAQSEPGEGATFQVFLPAL</sequence>
<dbReference type="InterPro" id="IPR000014">
    <property type="entry name" value="PAS"/>
</dbReference>
<dbReference type="InterPro" id="IPR003594">
    <property type="entry name" value="HATPase_dom"/>
</dbReference>
<organism evidence="7 8">
    <name type="scientific">Paraflavisolibacter caeni</name>
    <dbReference type="NCBI Taxonomy" id="2982496"/>
    <lineage>
        <taxon>Bacteria</taxon>
        <taxon>Pseudomonadati</taxon>
        <taxon>Bacteroidota</taxon>
        <taxon>Chitinophagia</taxon>
        <taxon>Chitinophagales</taxon>
        <taxon>Chitinophagaceae</taxon>
        <taxon>Paraflavisolibacter</taxon>
    </lineage>
</organism>
<reference evidence="7" key="1">
    <citation type="submission" date="2022-09" db="EMBL/GenBank/DDBJ databases">
        <authorList>
            <person name="Yuan C."/>
            <person name="Ke Z."/>
        </authorList>
    </citation>
    <scope>NUCLEOTIDE SEQUENCE</scope>
    <source>
        <strain evidence="7">LB-8</strain>
    </source>
</reference>
<dbReference type="PANTHER" id="PTHR43304:SF1">
    <property type="entry name" value="PAC DOMAIN-CONTAINING PROTEIN"/>
    <property type="match status" value="1"/>
</dbReference>
<dbReference type="Pfam" id="PF00512">
    <property type="entry name" value="HisKA"/>
    <property type="match status" value="1"/>
</dbReference>
<evidence type="ECO:0000256" key="2">
    <source>
        <dbReference type="ARBA" id="ARBA00012438"/>
    </source>
</evidence>
<comment type="caution">
    <text evidence="7">The sequence shown here is derived from an EMBL/GenBank/DDBJ whole genome shotgun (WGS) entry which is preliminary data.</text>
</comment>
<dbReference type="PRINTS" id="PR00344">
    <property type="entry name" value="BCTRLSENSOR"/>
</dbReference>
<proteinExistence type="predicted"/>
<evidence type="ECO:0000256" key="5">
    <source>
        <dbReference type="ARBA" id="ARBA00022777"/>
    </source>
</evidence>
<dbReference type="SMART" id="SM00388">
    <property type="entry name" value="HisKA"/>
    <property type="match status" value="1"/>
</dbReference>
<dbReference type="InterPro" id="IPR004358">
    <property type="entry name" value="Sig_transdc_His_kin-like_C"/>
</dbReference>
<dbReference type="SMART" id="SM00387">
    <property type="entry name" value="HATPase_c"/>
    <property type="match status" value="1"/>
</dbReference>
<keyword evidence="7" id="KW-0547">Nucleotide-binding</keyword>
<protein>
    <recommendedName>
        <fullName evidence="2">histidine kinase</fullName>
        <ecNumber evidence="2">2.7.13.3</ecNumber>
    </recommendedName>
</protein>
<accession>A0A9X3BGZ8</accession>
<dbReference type="EC" id="2.7.13.3" evidence="2"/>
<dbReference type="InterPro" id="IPR005467">
    <property type="entry name" value="His_kinase_dom"/>
</dbReference>
<dbReference type="SUPFAM" id="SSF55785">
    <property type="entry name" value="PYP-like sensor domain (PAS domain)"/>
    <property type="match status" value="3"/>
</dbReference>